<reference evidence="1" key="1">
    <citation type="journal article" date="2017" name="ACS Chem. Biol.">
        <title>Simultaneous Production of Anabaenopeptins and Namalides by the Cyanobacterium Nostoc sp. CENA543.</title>
        <authorList>
            <person name="Shishido T.K."/>
            <person name="Jokela J."/>
            <person name="Fewer D.P."/>
            <person name="Wahlsten M."/>
            <person name="Fiore M.F."/>
            <person name="Sivonen K."/>
        </authorList>
    </citation>
    <scope>NUCLEOTIDE SEQUENCE</scope>
    <source>
        <strain evidence="1">N135.9.1</strain>
    </source>
</reference>
<organism evidence="1">
    <name type="scientific">Nostoc sp. N135.9.1</name>
    <dbReference type="NCBI Taxonomy" id="2078587"/>
    <lineage>
        <taxon>Bacteria</taxon>
        <taxon>Bacillati</taxon>
        <taxon>Cyanobacteriota</taxon>
        <taxon>Cyanophyceae</taxon>
        <taxon>Nostocales</taxon>
        <taxon>Nostocaceae</taxon>
        <taxon>Nostoc</taxon>
    </lineage>
</organism>
<dbReference type="AlphaFoldDB" id="A0A2P1CZ96"/>
<name>A0A2P1CZ96_9NOSO</name>
<evidence type="ECO:0000313" key="1">
    <source>
        <dbReference type="EMBL" id="AVK43373.1"/>
    </source>
</evidence>
<accession>A0A2P1CZ96</accession>
<reference evidence="1" key="2">
    <citation type="submission" date="2018-04" db="EMBL/GenBank/DDBJ databases">
        <authorList>
            <person name="Go L.Y."/>
            <person name="Mitchell J.A."/>
        </authorList>
    </citation>
    <scope>NUCLEOTIDE SEQUENCE</scope>
    <source>
        <strain evidence="1">N135.9.1</strain>
    </source>
</reference>
<proteinExistence type="predicted"/>
<protein>
    <submittedName>
        <fullName evidence="1">Uncharacterized protein</fullName>
    </submittedName>
</protein>
<dbReference type="Pfam" id="PF13671">
    <property type="entry name" value="AAA_33"/>
    <property type="match status" value="1"/>
</dbReference>
<dbReference type="EMBL" id="MF741693">
    <property type="protein sequence ID" value="AVK43373.1"/>
    <property type="molecule type" value="Genomic_DNA"/>
</dbReference>
<dbReference type="PROSITE" id="PS52050">
    <property type="entry name" value="WYL"/>
    <property type="match status" value="1"/>
</dbReference>
<dbReference type="Gene3D" id="3.40.50.300">
    <property type="entry name" value="P-loop containing nucleotide triphosphate hydrolases"/>
    <property type="match status" value="1"/>
</dbReference>
<dbReference type="InterPro" id="IPR027417">
    <property type="entry name" value="P-loop_NTPase"/>
</dbReference>
<sequence>MICHFLIGIPGSGKSTFAAELAKLGNYRIVSTDAIRQQLYGDANIQGEWNQVEEKVISEIVNGLTQGDSIVYDATNAKRGWRMDLLSKLKSSLAVFPLWMAWYLQTPVAICKLWNQQRVRQVPDFIIENMHKSLQDFPPIAAEGFATVKEIDVTSPKFDFQQIATQIQQLSRTLTNRANRNCHITIHSYSQLLDFERLMYLISLIIRYPGIGNLQTTHGSLVESIFGNIPEFANSLEEITAFMGKLCGQIYANENAIASDLDWLQQNSLIGVNTIVYGAINGRRRRDESPSLQGDELSFLRGDDSSFLELNFVTHAYSDFDCFQRLIEIIRLILHHPFLQDRGKGSLQTLMSALRENGIIEGDGLDTVRKDIEKVLKPYKILPEFPLRDGYFAGTAILSALELTKVFDVLQSQAKSLDDPVALEIYETFATRMAKSKLGVSNVYPVRSIANRSMIDSEFLPSDALSKNLQQLEEAIAKGQLLELNRFVGGGKFALDEEGFFLAFPLQIVFSNQAWYLGFECESEKYAGLFRFERLDRLFIGKPQTRFRSLLEQEKSLEKLQKLSTASAGIFLGYSASDQRQFLSRDKQEHSQACVTVELWFNDFIFRFISEGTKRFSARQMKMSAPVKGGKLMLPKSIFCLKKTTDKDFPNRFRVILPKWSLGDVEFLQWIVGFGGNVKVTQPEALMVKVKAIGGAIVRVYE</sequence>
<dbReference type="SUPFAM" id="SSF52540">
    <property type="entry name" value="P-loop containing nucleoside triphosphate hydrolases"/>
    <property type="match status" value="1"/>
</dbReference>